<proteinExistence type="predicted"/>
<accession>A0AAD1RIK2</accession>
<dbReference type="EMBL" id="OW240913">
    <property type="protein sequence ID" value="CAH2256671.1"/>
    <property type="molecule type" value="Genomic_DNA"/>
</dbReference>
<organism evidence="1 2">
    <name type="scientific">Pelobates cultripes</name>
    <name type="common">Western spadefoot toad</name>
    <dbReference type="NCBI Taxonomy" id="61616"/>
    <lineage>
        <taxon>Eukaryota</taxon>
        <taxon>Metazoa</taxon>
        <taxon>Chordata</taxon>
        <taxon>Craniata</taxon>
        <taxon>Vertebrata</taxon>
        <taxon>Euteleostomi</taxon>
        <taxon>Amphibia</taxon>
        <taxon>Batrachia</taxon>
        <taxon>Anura</taxon>
        <taxon>Pelobatoidea</taxon>
        <taxon>Pelobatidae</taxon>
        <taxon>Pelobates</taxon>
    </lineage>
</organism>
<gene>
    <name evidence="1" type="ORF">PECUL_23A020782</name>
</gene>
<protein>
    <submittedName>
        <fullName evidence="1">Uncharacterized protein</fullName>
    </submittedName>
</protein>
<evidence type="ECO:0000313" key="2">
    <source>
        <dbReference type="Proteomes" id="UP001295444"/>
    </source>
</evidence>
<sequence>MGFVDPWATHTPEEESELDWRDIARKELWYDALEEVQYQWQQHLPGVAYQLEEQMAWWMPLLGDQPGGQQVRQLEYLVEWELSLDASYRALWWCTVQPETWRAEGIQPEGENYTSPGLLRKALTEDVDFGSPAKSRYWAIFQYRSEMLQGPRSIGLGEDIRRFAAMERELEMDYVELLNSCQPQSIDAEQENWVADPDLPTYSWENAAELQK</sequence>
<reference evidence="1" key="1">
    <citation type="submission" date="2022-03" db="EMBL/GenBank/DDBJ databases">
        <authorList>
            <person name="Alioto T."/>
            <person name="Alioto T."/>
            <person name="Gomez Garrido J."/>
        </authorList>
    </citation>
    <scope>NUCLEOTIDE SEQUENCE</scope>
</reference>
<name>A0AAD1RIK2_PELCU</name>
<dbReference type="AlphaFoldDB" id="A0AAD1RIK2"/>
<dbReference type="Proteomes" id="UP001295444">
    <property type="component" value="Chromosome 02"/>
</dbReference>
<evidence type="ECO:0000313" key="1">
    <source>
        <dbReference type="EMBL" id="CAH2256671.1"/>
    </source>
</evidence>
<keyword evidence="2" id="KW-1185">Reference proteome</keyword>